<keyword evidence="1" id="KW-0812">Transmembrane</keyword>
<keyword evidence="1" id="KW-1133">Transmembrane helix</keyword>
<feature type="transmembrane region" description="Helical" evidence="1">
    <location>
        <begin position="86"/>
        <end position="102"/>
    </location>
</feature>
<gene>
    <name evidence="2" type="ORF">L9F63_021182</name>
</gene>
<proteinExistence type="predicted"/>
<keyword evidence="1" id="KW-0472">Membrane</keyword>
<organism evidence="2 3">
    <name type="scientific">Diploptera punctata</name>
    <name type="common">Pacific beetle cockroach</name>
    <dbReference type="NCBI Taxonomy" id="6984"/>
    <lineage>
        <taxon>Eukaryota</taxon>
        <taxon>Metazoa</taxon>
        <taxon>Ecdysozoa</taxon>
        <taxon>Arthropoda</taxon>
        <taxon>Hexapoda</taxon>
        <taxon>Insecta</taxon>
        <taxon>Pterygota</taxon>
        <taxon>Neoptera</taxon>
        <taxon>Polyneoptera</taxon>
        <taxon>Dictyoptera</taxon>
        <taxon>Blattodea</taxon>
        <taxon>Blaberoidea</taxon>
        <taxon>Blaberidae</taxon>
        <taxon>Diplopterinae</taxon>
        <taxon>Diploptera</taxon>
    </lineage>
</organism>
<feature type="transmembrane region" description="Helical" evidence="1">
    <location>
        <begin position="109"/>
        <end position="127"/>
    </location>
</feature>
<dbReference type="AlphaFoldDB" id="A0AAD8EBR8"/>
<comment type="caution">
    <text evidence="2">The sequence shown here is derived from an EMBL/GenBank/DDBJ whole genome shotgun (WGS) entry which is preliminary data.</text>
</comment>
<sequence>HYSFMSLIHNDYISERPEIGGVTDRSSDPDIIQIADTVKHHEYTCITDGRTRIHVVRMIQSLKPVCFLPHLSLFICTYMSLTSMPYNIYLCFSLFTYLLLFWKKKTCHALLWWPKSISVMIFLFFLPEFMLRILLFCVTFETEIDIIIIWDYTFIYYNLSIS</sequence>
<dbReference type="EMBL" id="JASPKZ010007402">
    <property type="protein sequence ID" value="KAJ9584488.1"/>
    <property type="molecule type" value="Genomic_DNA"/>
</dbReference>
<name>A0AAD8EBR8_DIPPU</name>
<accession>A0AAD8EBR8</accession>
<evidence type="ECO:0000313" key="3">
    <source>
        <dbReference type="Proteomes" id="UP001233999"/>
    </source>
</evidence>
<evidence type="ECO:0000256" key="1">
    <source>
        <dbReference type="SAM" id="Phobius"/>
    </source>
</evidence>
<protein>
    <submittedName>
        <fullName evidence="2">Uncharacterized protein</fullName>
    </submittedName>
</protein>
<keyword evidence="3" id="KW-1185">Reference proteome</keyword>
<feature type="non-terminal residue" evidence="2">
    <location>
        <position position="162"/>
    </location>
</feature>
<dbReference type="Proteomes" id="UP001233999">
    <property type="component" value="Unassembled WGS sequence"/>
</dbReference>
<reference evidence="2" key="1">
    <citation type="journal article" date="2023" name="IScience">
        <title>Live-bearing cockroach genome reveals convergent evolutionary mechanisms linked to viviparity in insects and beyond.</title>
        <authorList>
            <person name="Fouks B."/>
            <person name="Harrison M.C."/>
            <person name="Mikhailova A.A."/>
            <person name="Marchal E."/>
            <person name="English S."/>
            <person name="Carruthers M."/>
            <person name="Jennings E.C."/>
            <person name="Chiamaka E.L."/>
            <person name="Frigard R.A."/>
            <person name="Pippel M."/>
            <person name="Attardo G.M."/>
            <person name="Benoit J.B."/>
            <person name="Bornberg-Bauer E."/>
            <person name="Tobe S.S."/>
        </authorList>
    </citation>
    <scope>NUCLEOTIDE SEQUENCE</scope>
    <source>
        <strain evidence="2">Stay&amp;Tobe</strain>
    </source>
</reference>
<reference evidence="2" key="2">
    <citation type="submission" date="2023-05" db="EMBL/GenBank/DDBJ databases">
        <authorList>
            <person name="Fouks B."/>
        </authorList>
    </citation>
    <scope>NUCLEOTIDE SEQUENCE</scope>
    <source>
        <strain evidence="2">Stay&amp;Tobe</strain>
        <tissue evidence="2">Testes</tissue>
    </source>
</reference>
<evidence type="ECO:0000313" key="2">
    <source>
        <dbReference type="EMBL" id="KAJ9584488.1"/>
    </source>
</evidence>
<feature type="non-terminal residue" evidence="2">
    <location>
        <position position="1"/>
    </location>
</feature>